<dbReference type="EMBL" id="LMWV01000006">
    <property type="protein sequence ID" value="KUN68252.1"/>
    <property type="molecule type" value="Genomic_DNA"/>
</dbReference>
<organism evidence="2 3">
    <name type="scientific">Streptomyces griseorubiginosus</name>
    <dbReference type="NCBI Taxonomy" id="67304"/>
    <lineage>
        <taxon>Bacteria</taxon>
        <taxon>Bacillati</taxon>
        <taxon>Actinomycetota</taxon>
        <taxon>Actinomycetes</taxon>
        <taxon>Kitasatosporales</taxon>
        <taxon>Streptomycetaceae</taxon>
        <taxon>Streptomyces</taxon>
    </lineage>
</organism>
<dbReference type="AlphaFoldDB" id="A0A117PBZ2"/>
<evidence type="ECO:0000313" key="2">
    <source>
        <dbReference type="EMBL" id="KUN68252.1"/>
    </source>
</evidence>
<dbReference type="Proteomes" id="UP000054375">
    <property type="component" value="Unassembled WGS sequence"/>
</dbReference>
<sequence>MADSNAYFADPGRIQAGVRQVDAISSLAQEMVRDFVSAVNLTRDWPGQDDEFAREVKPQEKSERESVTDTGQAVTDAIVGVANGTHSNLQNILGTQNGVLDAIHESAANGPGRH</sequence>
<name>A0A117PBZ2_9ACTN</name>
<comment type="caution">
    <text evidence="2">The sequence shown here is derived from an EMBL/GenBank/DDBJ whole genome shotgun (WGS) entry which is preliminary data.</text>
</comment>
<evidence type="ECO:0000313" key="3">
    <source>
        <dbReference type="Proteomes" id="UP000054375"/>
    </source>
</evidence>
<feature type="region of interest" description="Disordered" evidence="1">
    <location>
        <begin position="49"/>
        <end position="71"/>
    </location>
</feature>
<accession>A0A117PBZ2</accession>
<dbReference type="RefSeq" id="WP_062025081.1">
    <property type="nucleotide sequence ID" value="NZ_JBEPAT010000042.1"/>
</dbReference>
<protein>
    <submittedName>
        <fullName evidence="2">Uncharacterized protein</fullName>
    </submittedName>
</protein>
<proteinExistence type="predicted"/>
<evidence type="ECO:0000256" key="1">
    <source>
        <dbReference type="SAM" id="MobiDB-lite"/>
    </source>
</evidence>
<feature type="compositionally biased region" description="Basic and acidic residues" evidence="1">
    <location>
        <begin position="51"/>
        <end position="67"/>
    </location>
</feature>
<reference evidence="2 3" key="1">
    <citation type="submission" date="2015-10" db="EMBL/GenBank/DDBJ databases">
        <title>Draft genome sequence of Streptomyces griseorubiginosus DSM 40469, type strain for the species Streptomyces griseorubiginosus.</title>
        <authorList>
            <person name="Ruckert C."/>
            <person name="Winkler A."/>
            <person name="Kalinowski J."/>
            <person name="Kampfer P."/>
            <person name="Glaeser S."/>
        </authorList>
    </citation>
    <scope>NUCLEOTIDE SEQUENCE [LARGE SCALE GENOMIC DNA]</scope>
    <source>
        <strain evidence="2 3">DSM 40469</strain>
    </source>
</reference>
<accession>A0A101S6Z0</accession>
<keyword evidence="3" id="KW-1185">Reference proteome</keyword>
<gene>
    <name evidence="2" type="ORF">AQJ54_09875</name>
</gene>